<reference evidence="16 17" key="1">
    <citation type="submission" date="2016-06" db="EMBL/GenBank/DDBJ databases">
        <authorList>
            <person name="Olsen C.W."/>
            <person name="Carey S."/>
            <person name="Hinshaw L."/>
            <person name="Karasin A.I."/>
        </authorList>
    </citation>
    <scope>NUCLEOTIDE SEQUENCE [LARGE SCALE GENOMIC DNA]</scope>
    <source>
        <strain evidence="16 17">LZ-22</strain>
    </source>
</reference>
<dbReference type="STRING" id="1577474.GA0111570_10965"/>
<evidence type="ECO:0000256" key="4">
    <source>
        <dbReference type="ARBA" id="ARBA00022692"/>
    </source>
</evidence>
<evidence type="ECO:0000256" key="5">
    <source>
        <dbReference type="ARBA" id="ARBA00022723"/>
    </source>
</evidence>
<dbReference type="InterPro" id="IPR045800">
    <property type="entry name" value="HMBD"/>
</dbReference>
<keyword evidence="3 13" id="KW-1003">Cell membrane</keyword>
<dbReference type="Proteomes" id="UP000199086">
    <property type="component" value="Unassembled WGS sequence"/>
</dbReference>
<dbReference type="EMBL" id="FMYF01000009">
    <property type="protein sequence ID" value="SDB92736.1"/>
    <property type="molecule type" value="Genomic_DNA"/>
</dbReference>
<keyword evidence="5 13" id="KW-0479">Metal-binding</keyword>
<evidence type="ECO:0000256" key="12">
    <source>
        <dbReference type="ARBA" id="ARBA00023136"/>
    </source>
</evidence>
<evidence type="ECO:0000256" key="6">
    <source>
        <dbReference type="ARBA" id="ARBA00022741"/>
    </source>
</evidence>
<dbReference type="InterPro" id="IPR009078">
    <property type="entry name" value="Ferritin-like_SF"/>
</dbReference>
<dbReference type="RefSeq" id="WP_245703200.1">
    <property type="nucleotide sequence ID" value="NZ_FMYF01000009.1"/>
</dbReference>
<evidence type="ECO:0000256" key="8">
    <source>
        <dbReference type="ARBA" id="ARBA00022840"/>
    </source>
</evidence>
<sequence>MPAHSDASFTVTTVTDPVCGMTIDPSMAAGHADHGGRTYYFCSEKCLHTFEADPGAYATPAEGHDHALHGDAGHHNADHADHRRRRAAAAADQSQVEYTCPMHPEIRQLGPGSCPKCGMALEPVVMTADSGPNPELADMTRRFWISSALALLVVLLSMIVPFIPAARDAIPLGASQWIQFVLATPIVVWAAAPFFARGARSLVTRELNMFTLIAMGVGAAYVFSVVALLAPGIFPASFRHEGRVEVYFEAASVIVALVALGQVLELRARERTSGAIKALLDLAPATARRIREDGAEEQVGLDELQVGDRVRVRPGDKVAVDGTVESGSSHVDESLVTGESLPVSKSAGDRVVGGTINGSGSLVVRAEKLGADSMLARIVDMVAQAQRSRAPIQGLVDKVAAIFVPAVIGIAIVAFLVWTFVGPMPRVPHALVAAVSVLIIACPCALGLATPMSIMVGVGRGARSGVLVRDAEALQVMETIDTIVVDKTGTLTEGRPTVTRIVALDGADEQRALRLAAAVEQGSEHPLGQAVVSAAKDAGLALPEVHDFTSEAGGGVRGTVDGHAVLVGNSSYVLGEATDADRIEARADELRADGATAIHLSVDGNPYAVLAIADPVKETTPEALAGLREAGIRVVMLTGDNRTTAEAVARRLGIDEVRAEVLPEHKSEVVQQLTAEGRKVAMAGDGVNDAPALAAAAVGIAMGTGTDVAIESAGITLLKGDLTGIVRARNLSHATMRNIRQNLVFAFIYNVIGIPIAAGVLYPAFGLLLSPMIAAAAMALSSVSVISNASRLRTVKI</sequence>
<dbReference type="InterPro" id="IPR023214">
    <property type="entry name" value="HAD_sf"/>
</dbReference>
<dbReference type="InterPro" id="IPR023298">
    <property type="entry name" value="ATPase_P-typ_TM_dom_sf"/>
</dbReference>
<dbReference type="Pfam" id="PF19335">
    <property type="entry name" value="HMBD"/>
    <property type="match status" value="1"/>
</dbReference>
<dbReference type="PROSITE" id="PS00154">
    <property type="entry name" value="ATPASE_E1_E2"/>
    <property type="match status" value="1"/>
</dbReference>
<dbReference type="Gene3D" id="3.40.1110.10">
    <property type="entry name" value="Calcium-transporting ATPase, cytoplasmic domain N"/>
    <property type="match status" value="1"/>
</dbReference>
<dbReference type="PRINTS" id="PR00119">
    <property type="entry name" value="CATATPASE"/>
</dbReference>
<keyword evidence="4 13" id="KW-0812">Transmembrane</keyword>
<feature type="transmembrane region" description="Helical" evidence="13">
    <location>
        <begin position="427"/>
        <end position="450"/>
    </location>
</feature>
<dbReference type="InterPro" id="IPR011017">
    <property type="entry name" value="TRASH_dom"/>
</dbReference>
<dbReference type="Gene3D" id="3.40.50.1000">
    <property type="entry name" value="HAD superfamily/HAD-like"/>
    <property type="match status" value="1"/>
</dbReference>
<keyword evidence="12 13" id="KW-0472">Membrane</keyword>
<dbReference type="AlphaFoldDB" id="A0A1G6HH17"/>
<keyword evidence="6 13" id="KW-0547">Nucleotide-binding</keyword>
<gene>
    <name evidence="16" type="ORF">GA0111570_10965</name>
</gene>
<feature type="transmembrane region" description="Helical" evidence="13">
    <location>
        <begin position="743"/>
        <end position="762"/>
    </location>
</feature>
<evidence type="ECO:0000256" key="13">
    <source>
        <dbReference type="RuleBase" id="RU362081"/>
    </source>
</evidence>
<dbReference type="GO" id="GO:0005507">
    <property type="term" value="F:copper ion binding"/>
    <property type="evidence" value="ECO:0007669"/>
    <property type="project" value="TreeGrafter"/>
</dbReference>
<dbReference type="SUPFAM" id="SSF81653">
    <property type="entry name" value="Calcium ATPase, transduction domain A"/>
    <property type="match status" value="1"/>
</dbReference>
<dbReference type="NCBIfam" id="TIGR01511">
    <property type="entry name" value="ATPase-IB1_Cu"/>
    <property type="match status" value="1"/>
</dbReference>
<comment type="similarity">
    <text evidence="2 13">Belongs to the cation transport ATPase (P-type) (TC 3.A.3) family. Type IB subfamily.</text>
</comment>
<keyword evidence="7" id="KW-0813">Transport</keyword>
<evidence type="ECO:0000313" key="16">
    <source>
        <dbReference type="EMBL" id="SDB92736.1"/>
    </source>
</evidence>
<dbReference type="SUPFAM" id="SSF47240">
    <property type="entry name" value="Ferritin-like"/>
    <property type="match status" value="1"/>
</dbReference>
<dbReference type="SUPFAM" id="SSF81665">
    <property type="entry name" value="Calcium ATPase, transmembrane domain M"/>
    <property type="match status" value="1"/>
</dbReference>
<dbReference type="InterPro" id="IPR008250">
    <property type="entry name" value="ATPase_P-typ_transduc_dom_A_sf"/>
</dbReference>
<dbReference type="InterPro" id="IPR036412">
    <property type="entry name" value="HAD-like_sf"/>
</dbReference>
<evidence type="ECO:0000256" key="14">
    <source>
        <dbReference type="SAM" id="MobiDB-lite"/>
    </source>
</evidence>
<dbReference type="InterPro" id="IPR027256">
    <property type="entry name" value="P-typ_ATPase_IB"/>
</dbReference>
<feature type="transmembrane region" description="Helical" evidence="13">
    <location>
        <begin position="246"/>
        <end position="264"/>
    </location>
</feature>
<dbReference type="InterPro" id="IPR007029">
    <property type="entry name" value="YHS_dom"/>
</dbReference>
<keyword evidence="7" id="KW-0406">Ion transport</keyword>
<keyword evidence="9" id="KW-1278">Translocase</keyword>
<dbReference type="PANTHER" id="PTHR43520:SF8">
    <property type="entry name" value="P-TYPE CU(+) TRANSPORTER"/>
    <property type="match status" value="1"/>
</dbReference>
<evidence type="ECO:0000256" key="1">
    <source>
        <dbReference type="ARBA" id="ARBA00004651"/>
    </source>
</evidence>
<comment type="subcellular location">
    <subcellularLocation>
        <location evidence="1">Cell membrane</location>
        <topology evidence="1">Multi-pass membrane protein</topology>
    </subcellularLocation>
</comment>
<evidence type="ECO:0000256" key="10">
    <source>
        <dbReference type="ARBA" id="ARBA00022989"/>
    </source>
</evidence>
<keyword evidence="17" id="KW-1185">Reference proteome</keyword>
<dbReference type="Gene3D" id="1.10.620.20">
    <property type="entry name" value="Ribonucleotide Reductase, subunit A"/>
    <property type="match status" value="1"/>
</dbReference>
<evidence type="ECO:0000256" key="7">
    <source>
        <dbReference type="ARBA" id="ARBA00022796"/>
    </source>
</evidence>
<dbReference type="GO" id="GO:0016887">
    <property type="term" value="F:ATP hydrolysis activity"/>
    <property type="evidence" value="ECO:0007669"/>
    <property type="project" value="InterPro"/>
</dbReference>
<evidence type="ECO:0000256" key="2">
    <source>
        <dbReference type="ARBA" id="ARBA00006024"/>
    </source>
</evidence>
<keyword evidence="10 13" id="KW-1133">Transmembrane helix</keyword>
<feature type="transmembrane region" description="Helical" evidence="13">
    <location>
        <begin position="768"/>
        <end position="789"/>
    </location>
</feature>
<organism evidence="16 17">
    <name type="scientific">Raineyella antarctica</name>
    <dbReference type="NCBI Taxonomy" id="1577474"/>
    <lineage>
        <taxon>Bacteria</taxon>
        <taxon>Bacillati</taxon>
        <taxon>Actinomycetota</taxon>
        <taxon>Actinomycetes</taxon>
        <taxon>Propionibacteriales</taxon>
        <taxon>Propionibacteriaceae</taxon>
        <taxon>Raineyella</taxon>
    </lineage>
</organism>
<dbReference type="CDD" id="cd02094">
    <property type="entry name" value="P-type_ATPase_Cu-like"/>
    <property type="match status" value="1"/>
</dbReference>
<dbReference type="InterPro" id="IPR018303">
    <property type="entry name" value="ATPase_P-typ_P_site"/>
</dbReference>
<dbReference type="GO" id="GO:0005886">
    <property type="term" value="C:plasma membrane"/>
    <property type="evidence" value="ECO:0007669"/>
    <property type="project" value="UniProtKB-SubCell"/>
</dbReference>
<dbReference type="GO" id="GO:0005524">
    <property type="term" value="F:ATP binding"/>
    <property type="evidence" value="ECO:0007669"/>
    <property type="project" value="UniProtKB-UniRule"/>
</dbReference>
<feature type="region of interest" description="Disordered" evidence="14">
    <location>
        <begin position="58"/>
        <end position="90"/>
    </location>
</feature>
<dbReference type="InterPro" id="IPR059000">
    <property type="entry name" value="ATPase_P-type_domA"/>
</dbReference>
<dbReference type="SUPFAM" id="SSF56784">
    <property type="entry name" value="HAD-like"/>
    <property type="match status" value="1"/>
</dbReference>
<dbReference type="Pfam" id="PF00122">
    <property type="entry name" value="E1-E2_ATPase"/>
    <property type="match status" value="1"/>
</dbReference>
<dbReference type="InterPro" id="IPR023299">
    <property type="entry name" value="ATPase_P-typ_cyto_dom_N"/>
</dbReference>
<dbReference type="Pfam" id="PF00702">
    <property type="entry name" value="Hydrolase"/>
    <property type="match status" value="1"/>
</dbReference>
<feature type="transmembrane region" description="Helical" evidence="13">
    <location>
        <begin position="177"/>
        <end position="195"/>
    </location>
</feature>
<dbReference type="FunFam" id="2.70.150.10:FF:000020">
    <property type="entry name" value="Copper-exporting P-type ATPase A"/>
    <property type="match status" value="1"/>
</dbReference>
<feature type="compositionally biased region" description="Basic and acidic residues" evidence="14">
    <location>
        <begin position="62"/>
        <end position="81"/>
    </location>
</feature>
<evidence type="ECO:0000256" key="3">
    <source>
        <dbReference type="ARBA" id="ARBA00022475"/>
    </source>
</evidence>
<proteinExistence type="inferred from homology"/>
<accession>A0A1G6HH17</accession>
<feature type="domain" description="TRASH" evidence="15">
    <location>
        <begin position="16"/>
        <end position="54"/>
    </location>
</feature>
<dbReference type="SFLD" id="SFLDG00002">
    <property type="entry name" value="C1.7:_P-type_atpase_like"/>
    <property type="match status" value="1"/>
</dbReference>
<dbReference type="Pfam" id="PF04945">
    <property type="entry name" value="YHS"/>
    <property type="match status" value="1"/>
</dbReference>
<name>A0A1G6HH17_9ACTN</name>
<dbReference type="PANTHER" id="PTHR43520">
    <property type="entry name" value="ATP7, ISOFORM B"/>
    <property type="match status" value="1"/>
</dbReference>
<dbReference type="InterPro" id="IPR012348">
    <property type="entry name" value="RNR-like"/>
</dbReference>
<dbReference type="NCBIfam" id="TIGR01494">
    <property type="entry name" value="ATPase_P-type"/>
    <property type="match status" value="1"/>
</dbReference>
<feature type="transmembrane region" description="Helical" evidence="13">
    <location>
        <begin position="207"/>
        <end position="234"/>
    </location>
</feature>
<feature type="transmembrane region" description="Helical" evidence="13">
    <location>
        <begin position="399"/>
        <end position="421"/>
    </location>
</feature>
<keyword evidence="7" id="KW-0187">Copper transport</keyword>
<evidence type="ECO:0000256" key="9">
    <source>
        <dbReference type="ARBA" id="ARBA00022967"/>
    </source>
</evidence>
<dbReference type="NCBIfam" id="TIGR01525">
    <property type="entry name" value="ATPase-IB_hvy"/>
    <property type="match status" value="1"/>
</dbReference>
<keyword evidence="11" id="KW-0186">Copper</keyword>
<dbReference type="GO" id="GO:0016491">
    <property type="term" value="F:oxidoreductase activity"/>
    <property type="evidence" value="ECO:0007669"/>
    <property type="project" value="InterPro"/>
</dbReference>
<dbReference type="SMART" id="SM00746">
    <property type="entry name" value="TRASH"/>
    <property type="match status" value="1"/>
</dbReference>
<dbReference type="Gene3D" id="2.70.150.10">
    <property type="entry name" value="Calcium-transporting ATPase, cytoplasmic transduction domain A"/>
    <property type="match status" value="1"/>
</dbReference>
<feature type="transmembrane region" description="Helical" evidence="13">
    <location>
        <begin position="143"/>
        <end position="165"/>
    </location>
</feature>
<dbReference type="PRINTS" id="PR00943">
    <property type="entry name" value="CUATPASE"/>
</dbReference>
<dbReference type="InterPro" id="IPR001757">
    <property type="entry name" value="P_typ_ATPase"/>
</dbReference>
<protein>
    <submittedName>
        <fullName evidence="16">Cu+-exporting ATPase</fullName>
    </submittedName>
</protein>
<evidence type="ECO:0000256" key="11">
    <source>
        <dbReference type="ARBA" id="ARBA00023008"/>
    </source>
</evidence>
<keyword evidence="8 13" id="KW-0067">ATP-binding</keyword>
<dbReference type="SFLD" id="SFLDS00003">
    <property type="entry name" value="Haloacid_Dehalogenase"/>
    <property type="match status" value="1"/>
</dbReference>
<dbReference type="InterPro" id="IPR044492">
    <property type="entry name" value="P_typ_ATPase_HD_dom"/>
</dbReference>
<dbReference type="GO" id="GO:0043682">
    <property type="term" value="F:P-type divalent copper transporter activity"/>
    <property type="evidence" value="ECO:0007669"/>
    <property type="project" value="TreeGrafter"/>
</dbReference>
<dbReference type="SFLD" id="SFLDF00027">
    <property type="entry name" value="p-type_atpase"/>
    <property type="match status" value="1"/>
</dbReference>
<evidence type="ECO:0000259" key="15">
    <source>
        <dbReference type="SMART" id="SM00746"/>
    </source>
</evidence>
<dbReference type="GO" id="GO:0055070">
    <property type="term" value="P:copper ion homeostasis"/>
    <property type="evidence" value="ECO:0007669"/>
    <property type="project" value="TreeGrafter"/>
</dbReference>
<evidence type="ECO:0000313" key="17">
    <source>
        <dbReference type="Proteomes" id="UP000199086"/>
    </source>
</evidence>